<dbReference type="Pfam" id="PF00067">
    <property type="entry name" value="p450"/>
    <property type="match status" value="1"/>
</dbReference>
<evidence type="ECO:0000256" key="11">
    <source>
        <dbReference type="ARBA" id="ARBA00023004"/>
    </source>
</evidence>
<comment type="function">
    <text evidence="2">May be involved in the metabolism of insect hormones and in the breakdown of synthetic insecticides.</text>
</comment>
<organism evidence="15 16">
    <name type="scientific">Vespula maculifrons</name>
    <name type="common">Eastern yellow jacket</name>
    <name type="synonym">Wasp</name>
    <dbReference type="NCBI Taxonomy" id="7453"/>
    <lineage>
        <taxon>Eukaryota</taxon>
        <taxon>Metazoa</taxon>
        <taxon>Ecdysozoa</taxon>
        <taxon>Arthropoda</taxon>
        <taxon>Hexapoda</taxon>
        <taxon>Insecta</taxon>
        <taxon>Pterygota</taxon>
        <taxon>Neoptera</taxon>
        <taxon>Endopterygota</taxon>
        <taxon>Hymenoptera</taxon>
        <taxon>Apocrita</taxon>
        <taxon>Aculeata</taxon>
        <taxon>Vespoidea</taxon>
        <taxon>Vespidae</taxon>
        <taxon>Vespinae</taxon>
        <taxon>Vespula</taxon>
    </lineage>
</organism>
<reference evidence="15 16" key="1">
    <citation type="journal article" date="2024" name="Ann. Entomol. Soc. Am.">
        <title>Genomic analyses of the southern and eastern yellowjacket wasps (Hymenoptera: Vespidae) reveal evolutionary signatures of social life.</title>
        <authorList>
            <person name="Catto M.A."/>
            <person name="Caine P.B."/>
            <person name="Orr S.E."/>
            <person name="Hunt B.G."/>
            <person name="Goodisman M.A.D."/>
        </authorList>
    </citation>
    <scope>NUCLEOTIDE SEQUENCE [LARGE SCALE GENOMIC DNA]</scope>
    <source>
        <strain evidence="15">232</strain>
        <tissue evidence="15">Head and thorax</tissue>
    </source>
</reference>
<protein>
    <submittedName>
        <fullName evidence="15">Cytochrome P450 4C1-like isoform X1</fullName>
    </submittedName>
</protein>
<dbReference type="EMBL" id="JAYRBN010000027">
    <property type="protein sequence ID" value="KAL2749264.1"/>
    <property type="molecule type" value="Genomic_DNA"/>
</dbReference>
<dbReference type="InterPro" id="IPR050196">
    <property type="entry name" value="Cytochrome_P450_Monoox"/>
</dbReference>
<comment type="cofactor">
    <cofactor evidence="1">
        <name>heme</name>
        <dbReference type="ChEBI" id="CHEBI:30413"/>
    </cofactor>
</comment>
<evidence type="ECO:0000256" key="8">
    <source>
        <dbReference type="ARBA" id="ARBA00022824"/>
    </source>
</evidence>
<comment type="caution">
    <text evidence="15">The sequence shown here is derived from an EMBL/GenBank/DDBJ whole genome shotgun (WGS) entry which is preliminary data.</text>
</comment>
<evidence type="ECO:0000256" key="10">
    <source>
        <dbReference type="ARBA" id="ARBA00023002"/>
    </source>
</evidence>
<evidence type="ECO:0000256" key="1">
    <source>
        <dbReference type="ARBA" id="ARBA00001971"/>
    </source>
</evidence>
<accession>A0ABD2CX93</accession>
<evidence type="ECO:0000256" key="6">
    <source>
        <dbReference type="ARBA" id="ARBA00022617"/>
    </source>
</evidence>
<sequence length="125" mass="14552">MNEVYEELNQIYGSCDWKHVPIMHDDIKDMKFLERAIKEILLLYSVIAIIARKVTQDVEVIKNWTIPKGSSADLFNYNLHCNEKYWILLLMTIIIATLIWIFTIKIDKPTEIAEIGVKLSLSLKA</sequence>
<keyword evidence="16" id="KW-1185">Reference proteome</keyword>
<keyword evidence="13 14" id="KW-0472">Membrane</keyword>
<evidence type="ECO:0000256" key="14">
    <source>
        <dbReference type="SAM" id="Phobius"/>
    </source>
</evidence>
<keyword evidence="14" id="KW-1133">Transmembrane helix</keyword>
<dbReference type="GO" id="GO:0005789">
    <property type="term" value="C:endoplasmic reticulum membrane"/>
    <property type="evidence" value="ECO:0007669"/>
    <property type="project" value="UniProtKB-SubCell"/>
</dbReference>
<feature type="transmembrane region" description="Helical" evidence="14">
    <location>
        <begin position="85"/>
        <end position="104"/>
    </location>
</feature>
<gene>
    <name evidence="15" type="ORF">V1477_002204</name>
</gene>
<comment type="similarity">
    <text evidence="5">Belongs to the cytochrome P450 family.</text>
</comment>
<dbReference type="InterPro" id="IPR001128">
    <property type="entry name" value="Cyt_P450"/>
</dbReference>
<dbReference type="SUPFAM" id="SSF48264">
    <property type="entry name" value="Cytochrome P450"/>
    <property type="match status" value="1"/>
</dbReference>
<proteinExistence type="inferred from homology"/>
<dbReference type="PANTHER" id="PTHR24291">
    <property type="entry name" value="CYTOCHROME P450 FAMILY 4"/>
    <property type="match status" value="1"/>
</dbReference>
<evidence type="ECO:0000256" key="7">
    <source>
        <dbReference type="ARBA" id="ARBA00022723"/>
    </source>
</evidence>
<evidence type="ECO:0000313" key="16">
    <source>
        <dbReference type="Proteomes" id="UP001607303"/>
    </source>
</evidence>
<dbReference type="PANTHER" id="PTHR24291:SF189">
    <property type="entry name" value="CYTOCHROME P450 4C3-RELATED"/>
    <property type="match status" value="1"/>
</dbReference>
<evidence type="ECO:0000256" key="4">
    <source>
        <dbReference type="ARBA" id="ARBA00004406"/>
    </source>
</evidence>
<evidence type="ECO:0000256" key="3">
    <source>
        <dbReference type="ARBA" id="ARBA00004174"/>
    </source>
</evidence>
<evidence type="ECO:0000256" key="12">
    <source>
        <dbReference type="ARBA" id="ARBA00023033"/>
    </source>
</evidence>
<keyword evidence="14" id="KW-0812">Transmembrane</keyword>
<keyword evidence="10" id="KW-0560">Oxidoreductase</keyword>
<dbReference type="GO" id="GO:0004497">
    <property type="term" value="F:monooxygenase activity"/>
    <property type="evidence" value="ECO:0007669"/>
    <property type="project" value="UniProtKB-KW"/>
</dbReference>
<name>A0ABD2CX93_VESMC</name>
<keyword evidence="6" id="KW-0349">Heme</keyword>
<dbReference type="AlphaFoldDB" id="A0ABD2CX93"/>
<keyword evidence="11" id="KW-0408">Iron</keyword>
<dbReference type="Proteomes" id="UP001607303">
    <property type="component" value="Unassembled WGS sequence"/>
</dbReference>
<evidence type="ECO:0000256" key="2">
    <source>
        <dbReference type="ARBA" id="ARBA00003690"/>
    </source>
</evidence>
<evidence type="ECO:0000313" key="15">
    <source>
        <dbReference type="EMBL" id="KAL2749264.1"/>
    </source>
</evidence>
<dbReference type="Gene3D" id="1.10.630.10">
    <property type="entry name" value="Cytochrome P450"/>
    <property type="match status" value="1"/>
</dbReference>
<dbReference type="InterPro" id="IPR036396">
    <property type="entry name" value="Cyt_P450_sf"/>
</dbReference>
<keyword evidence="8" id="KW-0256">Endoplasmic reticulum</keyword>
<keyword evidence="7" id="KW-0479">Metal-binding</keyword>
<evidence type="ECO:0000256" key="9">
    <source>
        <dbReference type="ARBA" id="ARBA00022848"/>
    </source>
</evidence>
<keyword evidence="9" id="KW-0492">Microsome</keyword>
<dbReference type="GO" id="GO:0046872">
    <property type="term" value="F:metal ion binding"/>
    <property type="evidence" value="ECO:0007669"/>
    <property type="project" value="UniProtKB-KW"/>
</dbReference>
<evidence type="ECO:0000256" key="13">
    <source>
        <dbReference type="ARBA" id="ARBA00023136"/>
    </source>
</evidence>
<evidence type="ECO:0000256" key="5">
    <source>
        <dbReference type="ARBA" id="ARBA00010617"/>
    </source>
</evidence>
<comment type="subcellular location">
    <subcellularLocation>
        <location evidence="4">Endoplasmic reticulum membrane</location>
        <topology evidence="4">Peripheral membrane protein</topology>
    </subcellularLocation>
    <subcellularLocation>
        <location evidence="3">Microsome membrane</location>
        <topology evidence="3">Peripheral membrane protein</topology>
    </subcellularLocation>
</comment>
<keyword evidence="12" id="KW-0503">Monooxygenase</keyword>